<evidence type="ECO:0000256" key="1">
    <source>
        <dbReference type="ARBA" id="ARBA00022692"/>
    </source>
</evidence>
<comment type="caution">
    <text evidence="6">The sequence shown here is derived from an EMBL/GenBank/DDBJ whole genome shotgun (WGS) entry which is preliminary data.</text>
</comment>
<keyword evidence="7" id="KW-1185">Reference proteome</keyword>
<dbReference type="AlphaFoldDB" id="A0A8S3Z6L0"/>
<gene>
    <name evidence="6" type="ORF">CUNI_LOCUS10621</name>
</gene>
<dbReference type="PROSITE" id="PS50268">
    <property type="entry name" value="CADHERIN_2"/>
    <property type="match status" value="1"/>
</dbReference>
<dbReference type="OrthoDB" id="6162546at2759"/>
<dbReference type="PRINTS" id="PR00205">
    <property type="entry name" value="CADHERIN"/>
</dbReference>
<keyword evidence="2" id="KW-0472">Membrane</keyword>
<dbReference type="PANTHER" id="PTHR24026">
    <property type="entry name" value="FAT ATYPICAL CADHERIN-RELATED"/>
    <property type="match status" value="1"/>
</dbReference>
<feature type="non-terminal residue" evidence="6">
    <location>
        <position position="223"/>
    </location>
</feature>
<proteinExistence type="predicted"/>
<dbReference type="PANTHER" id="PTHR24026:SF126">
    <property type="entry name" value="PROTOCADHERIN FAT 4"/>
    <property type="match status" value="1"/>
</dbReference>
<dbReference type="EMBL" id="CAJHNH020001944">
    <property type="protein sequence ID" value="CAG5125063.1"/>
    <property type="molecule type" value="Genomic_DNA"/>
</dbReference>
<accession>A0A8S3Z6L0</accession>
<keyword evidence="2" id="KW-1133">Transmembrane helix</keyword>
<evidence type="ECO:0000259" key="5">
    <source>
        <dbReference type="PROSITE" id="PS50268"/>
    </source>
</evidence>
<keyword evidence="4" id="KW-0732">Signal</keyword>
<name>A0A8S3Z6L0_9EUPU</name>
<dbReference type="InterPro" id="IPR015919">
    <property type="entry name" value="Cadherin-like_sf"/>
</dbReference>
<keyword evidence="3" id="KW-0106">Calcium</keyword>
<dbReference type="GO" id="GO:0005886">
    <property type="term" value="C:plasma membrane"/>
    <property type="evidence" value="ECO:0007669"/>
    <property type="project" value="UniProtKB-SubCell"/>
</dbReference>
<evidence type="ECO:0000313" key="7">
    <source>
        <dbReference type="Proteomes" id="UP000678393"/>
    </source>
</evidence>
<dbReference type="SUPFAM" id="SSF49313">
    <property type="entry name" value="Cadherin-like"/>
    <property type="match status" value="1"/>
</dbReference>
<feature type="domain" description="Cadherin" evidence="5">
    <location>
        <begin position="33"/>
        <end position="146"/>
    </location>
</feature>
<dbReference type="CDD" id="cd11304">
    <property type="entry name" value="Cadherin_repeat"/>
    <property type="match status" value="1"/>
</dbReference>
<dbReference type="InterPro" id="IPR002126">
    <property type="entry name" value="Cadherin-like_dom"/>
</dbReference>
<feature type="signal peptide" evidence="4">
    <location>
        <begin position="1"/>
        <end position="23"/>
    </location>
</feature>
<evidence type="ECO:0000256" key="4">
    <source>
        <dbReference type="SAM" id="SignalP"/>
    </source>
</evidence>
<organism evidence="6 7">
    <name type="scientific">Candidula unifasciata</name>
    <dbReference type="NCBI Taxonomy" id="100452"/>
    <lineage>
        <taxon>Eukaryota</taxon>
        <taxon>Metazoa</taxon>
        <taxon>Spiralia</taxon>
        <taxon>Lophotrochozoa</taxon>
        <taxon>Mollusca</taxon>
        <taxon>Gastropoda</taxon>
        <taxon>Heterobranchia</taxon>
        <taxon>Euthyneura</taxon>
        <taxon>Panpulmonata</taxon>
        <taxon>Eupulmonata</taxon>
        <taxon>Stylommatophora</taxon>
        <taxon>Helicina</taxon>
        <taxon>Helicoidea</taxon>
        <taxon>Geomitridae</taxon>
        <taxon>Candidula</taxon>
    </lineage>
</organism>
<dbReference type="Proteomes" id="UP000678393">
    <property type="component" value="Unassembled WGS sequence"/>
</dbReference>
<reference evidence="6" key="1">
    <citation type="submission" date="2021-04" db="EMBL/GenBank/DDBJ databases">
        <authorList>
            <consortium name="Molecular Ecology Group"/>
        </authorList>
    </citation>
    <scope>NUCLEOTIDE SEQUENCE</scope>
</reference>
<feature type="chain" id="PRO_5035870552" description="Cadherin domain-containing protein" evidence="4">
    <location>
        <begin position="24"/>
        <end position="223"/>
    </location>
</feature>
<keyword evidence="1" id="KW-0812">Transmembrane</keyword>
<protein>
    <recommendedName>
        <fullName evidence="5">Cadherin domain-containing protein</fullName>
    </recommendedName>
</protein>
<dbReference type="Gene3D" id="2.60.40.60">
    <property type="entry name" value="Cadherins"/>
    <property type="match status" value="2"/>
</dbReference>
<dbReference type="GO" id="GO:0005509">
    <property type="term" value="F:calcium ion binding"/>
    <property type="evidence" value="ECO:0007669"/>
    <property type="project" value="UniProtKB-UniRule"/>
</dbReference>
<dbReference type="GO" id="GO:0007156">
    <property type="term" value="P:homophilic cell adhesion via plasma membrane adhesion molecules"/>
    <property type="evidence" value="ECO:0007669"/>
    <property type="project" value="InterPro"/>
</dbReference>
<evidence type="ECO:0000256" key="2">
    <source>
        <dbReference type="ARBA" id="ARBA00022989"/>
    </source>
</evidence>
<evidence type="ECO:0000256" key="3">
    <source>
        <dbReference type="PROSITE-ProRule" id="PRU00043"/>
    </source>
</evidence>
<sequence length="223" mass="24738">MADLRHLGSLVVCLVCLCRLSQQVNFPPRIRNVPRGTSISVREDARVGEAVFNLFASDAEGDLLEFKVLTPDVPFVFDMTSLRVSLINIPISEYYINLVVSNKEPGLDFETRKNFDMTIQVKDREDAVTAVINVKVLNANDNPPTLRLNQADLEINEEMPIGTLLNYSMSFSDVDVGDSVYVGLFGDDAQILNIDPSSGQISLNSVLDVDPGTQLRVYKPILF</sequence>
<evidence type="ECO:0000313" key="6">
    <source>
        <dbReference type="EMBL" id="CAG5125063.1"/>
    </source>
</evidence>